<protein>
    <submittedName>
        <fullName evidence="2">Uncharacterized protein</fullName>
    </submittedName>
</protein>
<feature type="region of interest" description="Disordered" evidence="1">
    <location>
        <begin position="186"/>
        <end position="231"/>
    </location>
</feature>
<gene>
    <name evidence="2" type="ORF">TBRA_LOCUS3571</name>
</gene>
<evidence type="ECO:0000256" key="1">
    <source>
        <dbReference type="SAM" id="MobiDB-lite"/>
    </source>
</evidence>
<proteinExistence type="predicted"/>
<feature type="region of interest" description="Disordered" evidence="1">
    <location>
        <begin position="42"/>
        <end position="74"/>
    </location>
</feature>
<sequence length="247" mass="28475">MNEFKRCTRVGGLEKSQISRTFFFPMWYFPMCMRPWAMRTTNSDGTADWRSRRPSLGAESRRSGRCSVPPPPPTRPMAKEWAFFERDARIGVVGCNLFEPRRGMPGFGIRQKIYALKKQPFATERENDFLSAALSVHTDPERRRRWSDTYKWSSWAWDHRKTCASSRAFWRRALVNLHRLRADAQQLPGRRSTSPVLRTSKPEASSGPAVCRARRAPRGPPTWPRCRPATHVQHAQSPEAEICASIN</sequence>
<dbReference type="Proteomes" id="UP000479190">
    <property type="component" value="Unassembled WGS sequence"/>
</dbReference>
<accession>A0A6H5I1I9</accession>
<reference evidence="2 3" key="1">
    <citation type="submission" date="2020-02" db="EMBL/GenBank/DDBJ databases">
        <authorList>
            <person name="Ferguson B K."/>
        </authorList>
    </citation>
    <scope>NUCLEOTIDE SEQUENCE [LARGE SCALE GENOMIC DNA]</scope>
</reference>
<name>A0A6H5I1I9_9HYME</name>
<dbReference type="AlphaFoldDB" id="A0A6H5I1I9"/>
<organism evidence="2 3">
    <name type="scientific">Trichogramma brassicae</name>
    <dbReference type="NCBI Taxonomy" id="86971"/>
    <lineage>
        <taxon>Eukaryota</taxon>
        <taxon>Metazoa</taxon>
        <taxon>Ecdysozoa</taxon>
        <taxon>Arthropoda</taxon>
        <taxon>Hexapoda</taxon>
        <taxon>Insecta</taxon>
        <taxon>Pterygota</taxon>
        <taxon>Neoptera</taxon>
        <taxon>Endopterygota</taxon>
        <taxon>Hymenoptera</taxon>
        <taxon>Apocrita</taxon>
        <taxon>Proctotrupomorpha</taxon>
        <taxon>Chalcidoidea</taxon>
        <taxon>Trichogrammatidae</taxon>
        <taxon>Trichogramma</taxon>
    </lineage>
</organism>
<keyword evidence="3" id="KW-1185">Reference proteome</keyword>
<evidence type="ECO:0000313" key="3">
    <source>
        <dbReference type="Proteomes" id="UP000479190"/>
    </source>
</evidence>
<evidence type="ECO:0000313" key="2">
    <source>
        <dbReference type="EMBL" id="CAB0031604.1"/>
    </source>
</evidence>
<dbReference type="EMBL" id="CADCXV010000647">
    <property type="protein sequence ID" value="CAB0031604.1"/>
    <property type="molecule type" value="Genomic_DNA"/>
</dbReference>